<evidence type="ECO:0000256" key="2">
    <source>
        <dbReference type="ARBA" id="ARBA00007613"/>
    </source>
</evidence>
<dbReference type="GO" id="GO:0015562">
    <property type="term" value="F:efflux transmembrane transporter activity"/>
    <property type="evidence" value="ECO:0007669"/>
    <property type="project" value="InterPro"/>
</dbReference>
<keyword evidence="8" id="KW-0732">Signal</keyword>
<comment type="subcellular location">
    <subcellularLocation>
        <location evidence="1">Cell outer membrane</location>
    </subcellularLocation>
</comment>
<reference evidence="9" key="1">
    <citation type="submission" date="2020-11" db="EMBL/GenBank/DDBJ databases">
        <title>Bacterial whole genome sequence for Panacibacter sp. DH6.</title>
        <authorList>
            <person name="Le V."/>
            <person name="Ko S."/>
            <person name="Ahn C.-Y."/>
            <person name="Oh H.-M."/>
        </authorList>
    </citation>
    <scope>NUCLEOTIDE SEQUENCE</scope>
    <source>
        <strain evidence="9">DH6</strain>
    </source>
</reference>
<keyword evidence="5" id="KW-0812">Transmembrane</keyword>
<comment type="caution">
    <text evidence="9">The sequence shown here is derived from an EMBL/GenBank/DDBJ whole genome shotgun (WGS) entry which is preliminary data.</text>
</comment>
<dbReference type="PANTHER" id="PTHR30026">
    <property type="entry name" value="OUTER MEMBRANE PROTEIN TOLC"/>
    <property type="match status" value="1"/>
</dbReference>
<keyword evidence="4" id="KW-1134">Transmembrane beta strand</keyword>
<dbReference type="GO" id="GO:0009279">
    <property type="term" value="C:cell outer membrane"/>
    <property type="evidence" value="ECO:0007669"/>
    <property type="project" value="UniProtKB-SubCell"/>
</dbReference>
<evidence type="ECO:0000313" key="10">
    <source>
        <dbReference type="Proteomes" id="UP000628448"/>
    </source>
</evidence>
<evidence type="ECO:0000313" key="9">
    <source>
        <dbReference type="EMBL" id="MBG9377764.1"/>
    </source>
</evidence>
<protein>
    <submittedName>
        <fullName evidence="9">TolC family protein</fullName>
    </submittedName>
</protein>
<keyword evidence="10" id="KW-1185">Reference proteome</keyword>
<dbReference type="GO" id="GO:1990281">
    <property type="term" value="C:efflux pump complex"/>
    <property type="evidence" value="ECO:0007669"/>
    <property type="project" value="TreeGrafter"/>
</dbReference>
<evidence type="ECO:0000256" key="4">
    <source>
        <dbReference type="ARBA" id="ARBA00022452"/>
    </source>
</evidence>
<dbReference type="AlphaFoldDB" id="A0A931E9R2"/>
<keyword evidence="7" id="KW-0998">Cell outer membrane</keyword>
<evidence type="ECO:0000256" key="1">
    <source>
        <dbReference type="ARBA" id="ARBA00004442"/>
    </source>
</evidence>
<dbReference type="Pfam" id="PF02321">
    <property type="entry name" value="OEP"/>
    <property type="match status" value="2"/>
</dbReference>
<evidence type="ECO:0000256" key="7">
    <source>
        <dbReference type="ARBA" id="ARBA00023237"/>
    </source>
</evidence>
<dbReference type="EMBL" id="JADWYR010000002">
    <property type="protein sequence ID" value="MBG9377764.1"/>
    <property type="molecule type" value="Genomic_DNA"/>
</dbReference>
<feature type="chain" id="PRO_5037554449" evidence="8">
    <location>
        <begin position="22"/>
        <end position="479"/>
    </location>
</feature>
<feature type="signal peptide" evidence="8">
    <location>
        <begin position="1"/>
        <end position="21"/>
    </location>
</feature>
<accession>A0A931E9R2</accession>
<evidence type="ECO:0000256" key="3">
    <source>
        <dbReference type="ARBA" id="ARBA00022448"/>
    </source>
</evidence>
<dbReference type="Proteomes" id="UP000628448">
    <property type="component" value="Unassembled WGS sequence"/>
</dbReference>
<comment type="similarity">
    <text evidence="2">Belongs to the outer membrane factor (OMF) (TC 1.B.17) family.</text>
</comment>
<gene>
    <name evidence="9" type="ORF">I5907_16095</name>
</gene>
<sequence length="479" mass="52773">MRKISLIATFIVFVLAQKTFAQDTARINGLVSLKKCIDIALRNNADINRSELAMMDSKVTYNQSQGNRLPFISGGITHGLSQGRAIDPFTNSYINQNLSYANYNLGADLYLWNAGSVSNNIKANRLNYEAGKMDWQQQKDNVTINVILAYLQVLNATEQLNAAIQLADVTRKQVERLELLNNDGAIAPATYYDTKGQLATDEANIVTLKNTVESARISLVQLMNINYSKDMQLEKVDESSALSLYDGNSNDIYQTALNNLAMIKAVDLRRASATKSLKAAKGQMYPSLVLSGGLGTNYSSAASTSTLISVTDVATGGYVNVNNEKLQVYAPQSNFSSAKIPYDMQWKNNFNSSVSVGIQIPILNGLVARSRVKTARNQEKRATLNATTAKTQLQQSVEQAYLNMNTAFERYQKVQAQVDALSISFTAAEVKFNAGAINSVEYLLVKNRADNAKINLIAAKYDYILRTKILDFYKGTLSL</sequence>
<name>A0A931E9R2_9BACT</name>
<dbReference type="InterPro" id="IPR051906">
    <property type="entry name" value="TolC-like"/>
</dbReference>
<keyword evidence="3" id="KW-0813">Transport</keyword>
<evidence type="ECO:0000256" key="6">
    <source>
        <dbReference type="ARBA" id="ARBA00023136"/>
    </source>
</evidence>
<dbReference type="SUPFAM" id="SSF56954">
    <property type="entry name" value="Outer membrane efflux proteins (OEP)"/>
    <property type="match status" value="1"/>
</dbReference>
<evidence type="ECO:0000256" key="8">
    <source>
        <dbReference type="SAM" id="SignalP"/>
    </source>
</evidence>
<dbReference type="Gene3D" id="1.20.1600.10">
    <property type="entry name" value="Outer membrane efflux proteins (OEP)"/>
    <property type="match status" value="1"/>
</dbReference>
<dbReference type="PANTHER" id="PTHR30026:SF20">
    <property type="entry name" value="OUTER MEMBRANE PROTEIN TOLC"/>
    <property type="match status" value="1"/>
</dbReference>
<organism evidence="9 10">
    <name type="scientific">Panacibacter microcysteis</name>
    <dbReference type="NCBI Taxonomy" id="2793269"/>
    <lineage>
        <taxon>Bacteria</taxon>
        <taxon>Pseudomonadati</taxon>
        <taxon>Bacteroidota</taxon>
        <taxon>Chitinophagia</taxon>
        <taxon>Chitinophagales</taxon>
        <taxon>Chitinophagaceae</taxon>
        <taxon>Panacibacter</taxon>
    </lineage>
</organism>
<dbReference type="InterPro" id="IPR003423">
    <property type="entry name" value="OMP_efflux"/>
</dbReference>
<dbReference type="GO" id="GO:0015288">
    <property type="term" value="F:porin activity"/>
    <property type="evidence" value="ECO:0007669"/>
    <property type="project" value="TreeGrafter"/>
</dbReference>
<dbReference type="RefSeq" id="WP_196991833.1">
    <property type="nucleotide sequence ID" value="NZ_JADWYR010000002.1"/>
</dbReference>
<evidence type="ECO:0000256" key="5">
    <source>
        <dbReference type="ARBA" id="ARBA00022692"/>
    </source>
</evidence>
<keyword evidence="6" id="KW-0472">Membrane</keyword>
<proteinExistence type="inferred from homology"/>